<sequence length="61" mass="6331">MVIHARSAPYLSGVAGSSSVICFNVHFFQTPLAIVDLYSFFGGFACGKPTVSSSPSFGNVG</sequence>
<dbReference type="EMBL" id="MXPU01000005">
    <property type="protein sequence ID" value="OWO95277.1"/>
    <property type="molecule type" value="Genomic_DNA"/>
</dbReference>
<evidence type="ECO:0000313" key="2">
    <source>
        <dbReference type="Proteomes" id="UP000197269"/>
    </source>
</evidence>
<reference evidence="1 2" key="1">
    <citation type="submission" date="2017-03" db="EMBL/GenBank/DDBJ databases">
        <title>Genome of strain Rhizobium sp. CNPSo 668.</title>
        <authorList>
            <person name="Ribeiro R."/>
        </authorList>
    </citation>
    <scope>NUCLEOTIDE SEQUENCE [LARGE SCALE GENOMIC DNA]</scope>
    <source>
        <strain evidence="1 2">CNPSo 668</strain>
    </source>
</reference>
<protein>
    <submittedName>
        <fullName evidence="1">Uncharacterized protein</fullName>
    </submittedName>
</protein>
<evidence type="ECO:0000313" key="1">
    <source>
        <dbReference type="EMBL" id="OWO95277.1"/>
    </source>
</evidence>
<dbReference type="Proteomes" id="UP000197269">
    <property type="component" value="Unassembled WGS sequence"/>
</dbReference>
<gene>
    <name evidence="1" type="ORF">B5E41_09315</name>
</gene>
<dbReference type="AlphaFoldDB" id="A0A246DYC1"/>
<proteinExistence type="predicted"/>
<organism evidence="1 2">
    <name type="scientific">Rhizobium esperanzae</name>
    <dbReference type="NCBI Taxonomy" id="1967781"/>
    <lineage>
        <taxon>Bacteria</taxon>
        <taxon>Pseudomonadati</taxon>
        <taxon>Pseudomonadota</taxon>
        <taxon>Alphaproteobacteria</taxon>
        <taxon>Hyphomicrobiales</taxon>
        <taxon>Rhizobiaceae</taxon>
        <taxon>Rhizobium/Agrobacterium group</taxon>
        <taxon>Rhizobium</taxon>
    </lineage>
</organism>
<accession>A0A246DYC1</accession>
<comment type="caution">
    <text evidence="1">The sequence shown here is derived from an EMBL/GenBank/DDBJ whole genome shotgun (WGS) entry which is preliminary data.</text>
</comment>
<name>A0A246DYC1_9HYPH</name>